<accession>A0A4W5MDS4</accession>
<dbReference type="PANTHER" id="PTHR10857:SF51">
    <property type="entry name" value="COPINE-5"/>
    <property type="match status" value="1"/>
</dbReference>
<feature type="region of interest" description="Disordered" evidence="1">
    <location>
        <begin position="94"/>
        <end position="121"/>
    </location>
</feature>
<reference evidence="3" key="2">
    <citation type="submission" date="2025-08" db="UniProtKB">
        <authorList>
            <consortium name="Ensembl"/>
        </authorList>
    </citation>
    <scope>IDENTIFICATION</scope>
</reference>
<protein>
    <recommendedName>
        <fullName evidence="2">Copine C-terminal domain-containing protein</fullName>
    </recommendedName>
</protein>
<dbReference type="Pfam" id="PF07002">
    <property type="entry name" value="Copine"/>
    <property type="match status" value="1"/>
</dbReference>
<organism evidence="3 4">
    <name type="scientific">Hucho hucho</name>
    <name type="common">huchen</name>
    <dbReference type="NCBI Taxonomy" id="62062"/>
    <lineage>
        <taxon>Eukaryota</taxon>
        <taxon>Metazoa</taxon>
        <taxon>Chordata</taxon>
        <taxon>Craniata</taxon>
        <taxon>Vertebrata</taxon>
        <taxon>Euteleostomi</taxon>
        <taxon>Actinopterygii</taxon>
        <taxon>Neopterygii</taxon>
        <taxon>Teleostei</taxon>
        <taxon>Protacanthopterygii</taxon>
        <taxon>Salmoniformes</taxon>
        <taxon>Salmonidae</taxon>
        <taxon>Salmoninae</taxon>
        <taxon>Hucho</taxon>
    </lineage>
</organism>
<dbReference type="SUPFAM" id="SSF53300">
    <property type="entry name" value="vWA-like"/>
    <property type="match status" value="1"/>
</dbReference>
<keyword evidence="4" id="KW-1185">Reference proteome</keyword>
<name>A0A4W5MDS4_9TELE</name>
<dbReference type="STRING" id="62062.ENSHHUP00000036547"/>
<dbReference type="AlphaFoldDB" id="A0A4W5MDS4"/>
<feature type="domain" description="Copine C-terminal" evidence="2">
    <location>
        <begin position="12"/>
        <end position="90"/>
    </location>
</feature>
<dbReference type="InterPro" id="IPR036465">
    <property type="entry name" value="vWFA_dom_sf"/>
</dbReference>
<dbReference type="InterPro" id="IPR010734">
    <property type="entry name" value="Copine_C"/>
</dbReference>
<proteinExistence type="predicted"/>
<dbReference type="Proteomes" id="UP000314982">
    <property type="component" value="Unassembled WGS sequence"/>
</dbReference>
<dbReference type="Ensembl" id="ENSHHUT00000038006.1">
    <property type="protein sequence ID" value="ENSHHUP00000036547.1"/>
    <property type="gene ID" value="ENSHHUG00000022940.1"/>
</dbReference>
<reference evidence="3" key="3">
    <citation type="submission" date="2025-09" db="UniProtKB">
        <authorList>
            <consortium name="Ensembl"/>
        </authorList>
    </citation>
    <scope>IDENTIFICATION</scope>
</reference>
<dbReference type="PANTHER" id="PTHR10857">
    <property type="entry name" value="COPINE"/>
    <property type="match status" value="1"/>
</dbReference>
<reference evidence="4" key="1">
    <citation type="submission" date="2018-06" db="EMBL/GenBank/DDBJ databases">
        <title>Genome assembly of Danube salmon.</title>
        <authorList>
            <person name="Macqueen D.J."/>
            <person name="Gundappa M.K."/>
        </authorList>
    </citation>
    <scope>NUCLEOTIDE SEQUENCE [LARGE SCALE GENOMIC DNA]</scope>
</reference>
<dbReference type="GO" id="GO:0071277">
    <property type="term" value="P:cellular response to calcium ion"/>
    <property type="evidence" value="ECO:0007669"/>
    <property type="project" value="TreeGrafter"/>
</dbReference>
<dbReference type="GO" id="GO:0005886">
    <property type="term" value="C:plasma membrane"/>
    <property type="evidence" value="ECO:0007669"/>
    <property type="project" value="TreeGrafter"/>
</dbReference>
<evidence type="ECO:0000313" key="4">
    <source>
        <dbReference type="Proteomes" id="UP000314982"/>
    </source>
</evidence>
<evidence type="ECO:0000259" key="2">
    <source>
        <dbReference type="Pfam" id="PF07002"/>
    </source>
</evidence>
<sequence>TCSLFCCSPLQNGNIENPYCNGIDGILEAYHESLKSVQLYGPTNFAPVVNHVASYAAAVQDGSQYFVLLIITDGVISDMAQTKEAIVNVSLERKRDGEKEREWLKRKEEREGEREGDNGGT</sequence>
<evidence type="ECO:0000256" key="1">
    <source>
        <dbReference type="SAM" id="MobiDB-lite"/>
    </source>
</evidence>
<dbReference type="InterPro" id="IPR045052">
    <property type="entry name" value="Copine"/>
</dbReference>
<dbReference type="GeneTree" id="ENSGT00940000156194"/>
<dbReference type="GO" id="GO:0005544">
    <property type="term" value="F:calcium-dependent phospholipid binding"/>
    <property type="evidence" value="ECO:0007669"/>
    <property type="project" value="InterPro"/>
</dbReference>
<evidence type="ECO:0000313" key="3">
    <source>
        <dbReference type="Ensembl" id="ENSHHUP00000036547.1"/>
    </source>
</evidence>